<dbReference type="Proteomes" id="UP001367508">
    <property type="component" value="Unassembled WGS sequence"/>
</dbReference>
<accession>A0AAN9KR34</accession>
<dbReference type="InterPro" id="IPR027443">
    <property type="entry name" value="IPNS-like_sf"/>
</dbReference>
<dbReference type="PANTHER" id="PTHR47990">
    <property type="entry name" value="2-OXOGLUTARATE (2OG) AND FE(II)-DEPENDENT OXYGENASE SUPERFAMILY PROTEIN-RELATED"/>
    <property type="match status" value="1"/>
</dbReference>
<dbReference type="PROSITE" id="PS51471">
    <property type="entry name" value="FE2OG_OXY"/>
    <property type="match status" value="1"/>
</dbReference>
<keyword evidence="2 6" id="KW-0408">Iron</keyword>
<feature type="domain" description="Fe2OG dioxygenase" evidence="7">
    <location>
        <begin position="168"/>
        <end position="270"/>
    </location>
</feature>
<keyword evidence="6" id="KW-0560">Oxidoreductase</keyword>
<comment type="function">
    <text evidence="3">2-oxoglutarate-dependent dioxygenase essential for auxin catabolism and maintenance of auxin homeostasis in reproductive organs. Catalyzes the irreversible oxidation of indole-3-acetic acid (IAA) to the biologically inactive 2-oxoindole-3-acetic acid (OxIAA).</text>
</comment>
<keyword evidence="9" id="KW-1185">Reference proteome</keyword>
<name>A0AAN9KR34_CANGL</name>
<evidence type="ECO:0000256" key="5">
    <source>
        <dbReference type="ARBA" id="ARBA00076740"/>
    </source>
</evidence>
<evidence type="ECO:0000313" key="9">
    <source>
        <dbReference type="Proteomes" id="UP001367508"/>
    </source>
</evidence>
<dbReference type="Pfam" id="PF03171">
    <property type="entry name" value="2OG-FeII_Oxy"/>
    <property type="match status" value="1"/>
</dbReference>
<dbReference type="Pfam" id="PF14226">
    <property type="entry name" value="DIOX_N"/>
    <property type="match status" value="1"/>
</dbReference>
<dbReference type="GO" id="GO:0016491">
    <property type="term" value="F:oxidoreductase activity"/>
    <property type="evidence" value="ECO:0007669"/>
    <property type="project" value="UniProtKB-KW"/>
</dbReference>
<comment type="similarity">
    <text evidence="6">Belongs to the iron/ascorbate-dependent oxidoreductase family.</text>
</comment>
<sequence length="320" mass="36397">MGSKSESDEMIPCVEISREKLGLEEGSEEWKKMSKRVKEACENHGCFFLIYDEIPKVQCEDMYMALKALFDLPQETKKKHTSPKPYRGYNSDCPIIPLCQSFGIDNAPLSNTVEAFTDLMWPQGNPTFCETLKSTSSKMLEATSVILKMILEGYGLPKHYSSDVEDMNWNCNFRLMKYKAPEGDKDFEAALLPHTDKSSLTILSQNGVQGLQVLSKTNKWIELKIPEEGFVVIVGDVLKAWSNGRLHAATHRVMMSGDKERFSFALFAVPKEEMKIEVPSELVDDKMHPLRYKPFNYGDYFQYFISTLKEDALDAFASVS</sequence>
<dbReference type="FunFam" id="2.60.120.330:FF:000017">
    <property type="entry name" value="2-oxoglutarate-dependent dioxygenase DAO"/>
    <property type="match status" value="1"/>
</dbReference>
<keyword evidence="1 6" id="KW-0479">Metal-binding</keyword>
<protein>
    <recommendedName>
        <fullName evidence="4">2-oxoglutarate-dependent dioxygenase DAO</fullName>
    </recommendedName>
    <alternativeName>
        <fullName evidence="5">Protein DIOXYGENASE FOR AUXIN OXIDATION</fullName>
    </alternativeName>
</protein>
<dbReference type="Gene3D" id="2.60.120.330">
    <property type="entry name" value="B-lactam Antibiotic, Isopenicillin N Synthase, Chain"/>
    <property type="match status" value="1"/>
</dbReference>
<evidence type="ECO:0000256" key="6">
    <source>
        <dbReference type="RuleBase" id="RU003682"/>
    </source>
</evidence>
<evidence type="ECO:0000256" key="2">
    <source>
        <dbReference type="ARBA" id="ARBA00023004"/>
    </source>
</evidence>
<dbReference type="InterPro" id="IPR005123">
    <property type="entry name" value="Oxoglu/Fe-dep_dioxygenase_dom"/>
</dbReference>
<dbReference type="SUPFAM" id="SSF51197">
    <property type="entry name" value="Clavaminate synthase-like"/>
    <property type="match status" value="1"/>
</dbReference>
<evidence type="ECO:0000256" key="4">
    <source>
        <dbReference type="ARBA" id="ARBA00074102"/>
    </source>
</evidence>
<evidence type="ECO:0000256" key="3">
    <source>
        <dbReference type="ARBA" id="ARBA00054658"/>
    </source>
</evidence>
<organism evidence="8 9">
    <name type="scientific">Canavalia gladiata</name>
    <name type="common">Sword bean</name>
    <name type="synonym">Dolichos gladiatus</name>
    <dbReference type="NCBI Taxonomy" id="3824"/>
    <lineage>
        <taxon>Eukaryota</taxon>
        <taxon>Viridiplantae</taxon>
        <taxon>Streptophyta</taxon>
        <taxon>Embryophyta</taxon>
        <taxon>Tracheophyta</taxon>
        <taxon>Spermatophyta</taxon>
        <taxon>Magnoliopsida</taxon>
        <taxon>eudicotyledons</taxon>
        <taxon>Gunneridae</taxon>
        <taxon>Pentapetalae</taxon>
        <taxon>rosids</taxon>
        <taxon>fabids</taxon>
        <taxon>Fabales</taxon>
        <taxon>Fabaceae</taxon>
        <taxon>Papilionoideae</taxon>
        <taxon>50 kb inversion clade</taxon>
        <taxon>NPAAA clade</taxon>
        <taxon>indigoferoid/millettioid clade</taxon>
        <taxon>Phaseoleae</taxon>
        <taxon>Canavalia</taxon>
    </lineage>
</organism>
<evidence type="ECO:0000256" key="1">
    <source>
        <dbReference type="ARBA" id="ARBA00022723"/>
    </source>
</evidence>
<dbReference type="InterPro" id="IPR026992">
    <property type="entry name" value="DIOX_N"/>
</dbReference>
<comment type="caution">
    <text evidence="8">The sequence shown here is derived from an EMBL/GenBank/DDBJ whole genome shotgun (WGS) entry which is preliminary data.</text>
</comment>
<dbReference type="InterPro" id="IPR050231">
    <property type="entry name" value="Iron_ascorbate_oxido_reductase"/>
</dbReference>
<reference evidence="8 9" key="1">
    <citation type="submission" date="2024-01" db="EMBL/GenBank/DDBJ databases">
        <title>The genomes of 5 underutilized Papilionoideae crops provide insights into root nodulation and disease resistanc.</title>
        <authorList>
            <person name="Jiang F."/>
        </authorList>
    </citation>
    <scope>NUCLEOTIDE SEQUENCE [LARGE SCALE GENOMIC DNA]</scope>
    <source>
        <strain evidence="8">LVBAO_FW01</strain>
        <tissue evidence="8">Leaves</tissue>
    </source>
</reference>
<evidence type="ECO:0000313" key="8">
    <source>
        <dbReference type="EMBL" id="KAK7320713.1"/>
    </source>
</evidence>
<dbReference type="AlphaFoldDB" id="A0AAN9KR34"/>
<gene>
    <name evidence="8" type="ORF">VNO77_30437</name>
</gene>
<dbReference type="GO" id="GO:0046872">
    <property type="term" value="F:metal ion binding"/>
    <property type="evidence" value="ECO:0007669"/>
    <property type="project" value="UniProtKB-KW"/>
</dbReference>
<evidence type="ECO:0000259" key="7">
    <source>
        <dbReference type="PROSITE" id="PS51471"/>
    </source>
</evidence>
<dbReference type="EMBL" id="JAYMYQ010000007">
    <property type="protein sequence ID" value="KAK7320713.1"/>
    <property type="molecule type" value="Genomic_DNA"/>
</dbReference>
<proteinExistence type="inferred from homology"/>
<dbReference type="InterPro" id="IPR044861">
    <property type="entry name" value="IPNS-like_FE2OG_OXY"/>
</dbReference>